<keyword evidence="9" id="KW-0675">Receptor</keyword>
<accession>T1GD01</accession>
<dbReference type="Pfam" id="PF13855">
    <property type="entry name" value="LRR_8"/>
    <property type="match status" value="4"/>
</dbReference>
<evidence type="ECO:0000313" key="12">
    <source>
        <dbReference type="EnsemblMetazoa" id="MESCA001177-PA"/>
    </source>
</evidence>
<name>T1GD01_MEGSC</name>
<evidence type="ECO:0000256" key="9">
    <source>
        <dbReference type="ARBA" id="ARBA00023170"/>
    </source>
</evidence>
<dbReference type="InterPro" id="IPR000372">
    <property type="entry name" value="LRRNT"/>
</dbReference>
<dbReference type="EnsemblMetazoa" id="MESCA001177-RA">
    <property type="protein sequence ID" value="MESCA001177-PA"/>
    <property type="gene ID" value="MESCA001177"/>
</dbReference>
<dbReference type="Pfam" id="PF13306">
    <property type="entry name" value="LRR_5"/>
    <property type="match status" value="1"/>
</dbReference>
<dbReference type="InterPro" id="IPR003591">
    <property type="entry name" value="Leu-rich_rpt_typical-subtyp"/>
</dbReference>
<dbReference type="PROSITE" id="PS51450">
    <property type="entry name" value="LRR"/>
    <property type="match status" value="7"/>
</dbReference>
<feature type="domain" description="TIR" evidence="11">
    <location>
        <begin position="874"/>
        <end position="1023"/>
    </location>
</feature>
<keyword evidence="4 10" id="KW-0812">Transmembrane</keyword>
<dbReference type="FunFam" id="3.80.10.10:FF:001164">
    <property type="entry name" value="GH01279p"/>
    <property type="match status" value="1"/>
</dbReference>
<evidence type="ECO:0000256" key="7">
    <source>
        <dbReference type="ARBA" id="ARBA00022989"/>
    </source>
</evidence>
<dbReference type="SMART" id="SM00369">
    <property type="entry name" value="LRR_TYP"/>
    <property type="match status" value="17"/>
</dbReference>
<evidence type="ECO:0000256" key="3">
    <source>
        <dbReference type="ARBA" id="ARBA00022614"/>
    </source>
</evidence>
<proteinExistence type="inferred from homology"/>
<dbReference type="InterPro" id="IPR000483">
    <property type="entry name" value="Cys-rich_flank_reg_C"/>
</dbReference>
<evidence type="ECO:0000256" key="8">
    <source>
        <dbReference type="ARBA" id="ARBA00023136"/>
    </source>
</evidence>
<keyword evidence="6" id="KW-0677">Repeat</keyword>
<dbReference type="InterPro" id="IPR026906">
    <property type="entry name" value="LRR_5"/>
</dbReference>
<dbReference type="GO" id="GO:0007165">
    <property type="term" value="P:signal transduction"/>
    <property type="evidence" value="ECO:0007669"/>
    <property type="project" value="InterPro"/>
</dbReference>
<keyword evidence="3" id="KW-0433">Leucine-rich repeat</keyword>
<reference evidence="13" key="1">
    <citation type="submission" date="2013-02" db="EMBL/GenBank/DDBJ databases">
        <authorList>
            <person name="Hughes D."/>
        </authorList>
    </citation>
    <scope>NUCLEOTIDE SEQUENCE</scope>
    <source>
        <strain>Durham</strain>
        <strain evidence="13">NC isolate 2 -- Noor lab</strain>
    </source>
</reference>
<reference evidence="12" key="2">
    <citation type="submission" date="2015-06" db="UniProtKB">
        <authorList>
            <consortium name="EnsemblMetazoa"/>
        </authorList>
    </citation>
    <scope>IDENTIFICATION</scope>
</reference>
<dbReference type="STRING" id="36166.T1GD01"/>
<dbReference type="AlphaFoldDB" id="T1GD01"/>
<evidence type="ECO:0000256" key="1">
    <source>
        <dbReference type="ARBA" id="ARBA00004479"/>
    </source>
</evidence>
<protein>
    <recommendedName>
        <fullName evidence="11">TIR domain-containing protein</fullName>
    </recommendedName>
</protein>
<keyword evidence="5" id="KW-0732">Signal</keyword>
<dbReference type="SUPFAM" id="SSF52058">
    <property type="entry name" value="L domain-like"/>
    <property type="match status" value="4"/>
</dbReference>
<evidence type="ECO:0000259" key="11">
    <source>
        <dbReference type="PROSITE" id="PS50104"/>
    </source>
</evidence>
<dbReference type="EMBL" id="CAQQ02126927">
    <property type="status" value="NOT_ANNOTATED_CDS"/>
    <property type="molecule type" value="Genomic_DNA"/>
</dbReference>
<evidence type="ECO:0000256" key="2">
    <source>
        <dbReference type="ARBA" id="ARBA00009634"/>
    </source>
</evidence>
<evidence type="ECO:0000256" key="10">
    <source>
        <dbReference type="SAM" id="Phobius"/>
    </source>
</evidence>
<dbReference type="InterPro" id="IPR000157">
    <property type="entry name" value="TIR_dom"/>
</dbReference>
<sequence length="1142" mass="130312">MHKLEELSINNCKIGQIKESDFSDMNKIRKLKIRTLNIQQSLDVNPNAFETLKHLQVLELSANNIRELPDNFLCTLSGLKVLNLTENRLKTLNNLSVNCMESSELEIFQFKPATNLYATQQFENYWSHSFSGLTSLKILNVSNNQLEMLTGDVFKNNKNLKEIHLQNNNLFDLPEGIFHGLEQLLIIDLSENQLTSHHINSSTFLGLIRLVVLDMGNNALTRIDKDTFKDLSFLQILDLSNNSIGHIESGTFLPLFNLHTLNLAENRLHILNNEMFNGLHVLSKLTLSNNLITAIESQVFHNCSDLKDLSLASNQLNEVPLAVQDLKLLKTLDLGENQIATIANGTFKNLDNLTGLRLIDNHLVNITVGMFANLPNLNVLNLAKNRIRSIERGAFDENIRIEAIRLDKNFLSDIDGIFATLTSLLWLNLSENHLDWFDFAFIPENLKWLDIHGNYINVLDASHNRIAEIGPMSIPNTIEVLFINNNMISTIAPNTFVNKVKLGRVDLYANLLSKIQLNSLRVAPVLNDEHTPEFYLAGNPFECDCSMDWLLYINNSTSQSTTTIQQQLPQIIDIENVECLMPHSRSSPVRQLTTLKPSDFVCKYDRHCPTTCHCCDIDNCDCEMVCPTNCSCYHDSTWSTNIVDCGKQGLKQLPSNIPSDVTDLYLDGNNFVNIKSSDFSFARNMKSLYLNSSNVERIANQTFTKLFTLENLHLENNKLESLQSSDFLYLSSLKELYLHNNHMTDIAFADALKHQMQHITLGRNTWNCNCQNLEMLMAFIAQNKNSILDYNEIIATITMKCNNFLHVGSGGSATMPSEYLPILAVVLVLIFLVVILIIVFLFKDSVRMCLFSRYASRNCNAATKYNSTAEDTGKLYDGIIFHSSNDYSFVLDNLATELEQLGRPGLKLCIPQRDLQQQQPEQPEQQPLSHHQLVELTRVSTKIVLVLTKNFLQNEWSREEYRRKFHDLLRLNGNTNKLVIIEENDVTTDAEFDAELMPYLKLVPSVRILTCDPYFWQKLRYALPSNPRCFRGNQYTIDFPPMHPHEEYKHSSSLYYEDEIDGTYSSGGSMGTNPKSLLGRPTHRTNEMLLRPPSDHIYSSIGSEYHAYDYTDRFSMMQTATNQLCHNKCKEARIITQTKYEV</sequence>
<dbReference type="SMART" id="SM00364">
    <property type="entry name" value="LRR_BAC"/>
    <property type="match status" value="7"/>
</dbReference>
<dbReference type="SUPFAM" id="SSF52200">
    <property type="entry name" value="Toll/Interleukin receptor TIR domain"/>
    <property type="match status" value="1"/>
</dbReference>
<comment type="similarity">
    <text evidence="2">Belongs to the Toll-like receptor family.</text>
</comment>
<dbReference type="PANTHER" id="PTHR24366:SF96">
    <property type="entry name" value="LEUCINE RICH REPEAT CONTAINING 53"/>
    <property type="match status" value="1"/>
</dbReference>
<keyword evidence="8 10" id="KW-0472">Membrane</keyword>
<dbReference type="InterPro" id="IPR035897">
    <property type="entry name" value="Toll_tir_struct_dom_sf"/>
</dbReference>
<dbReference type="Gene3D" id="3.80.10.10">
    <property type="entry name" value="Ribonuclease Inhibitor"/>
    <property type="match status" value="6"/>
</dbReference>
<dbReference type="InterPro" id="IPR032675">
    <property type="entry name" value="LRR_dom_sf"/>
</dbReference>
<dbReference type="SMART" id="SM00013">
    <property type="entry name" value="LRRNT"/>
    <property type="match status" value="1"/>
</dbReference>
<organism evidence="12 13">
    <name type="scientific">Megaselia scalaris</name>
    <name type="common">Humpbacked fly</name>
    <name type="synonym">Phora scalaris</name>
    <dbReference type="NCBI Taxonomy" id="36166"/>
    <lineage>
        <taxon>Eukaryota</taxon>
        <taxon>Metazoa</taxon>
        <taxon>Ecdysozoa</taxon>
        <taxon>Arthropoda</taxon>
        <taxon>Hexapoda</taxon>
        <taxon>Insecta</taxon>
        <taxon>Pterygota</taxon>
        <taxon>Neoptera</taxon>
        <taxon>Endopterygota</taxon>
        <taxon>Diptera</taxon>
        <taxon>Brachycera</taxon>
        <taxon>Muscomorpha</taxon>
        <taxon>Platypezoidea</taxon>
        <taxon>Phoridae</taxon>
        <taxon>Megaseliini</taxon>
        <taxon>Megaselia</taxon>
    </lineage>
</organism>
<dbReference type="PANTHER" id="PTHR24366">
    <property type="entry name" value="IG(IMMUNOGLOBULIN) AND LRR(LEUCINE RICH REPEAT) DOMAINS"/>
    <property type="match status" value="1"/>
</dbReference>
<feature type="transmembrane region" description="Helical" evidence="10">
    <location>
        <begin position="819"/>
        <end position="842"/>
    </location>
</feature>
<dbReference type="InterPro" id="IPR001611">
    <property type="entry name" value="Leu-rich_rpt"/>
</dbReference>
<dbReference type="Proteomes" id="UP000015102">
    <property type="component" value="Unassembled WGS sequence"/>
</dbReference>
<keyword evidence="13" id="KW-1185">Reference proteome</keyword>
<evidence type="ECO:0000256" key="6">
    <source>
        <dbReference type="ARBA" id="ARBA00022737"/>
    </source>
</evidence>
<dbReference type="GO" id="GO:0016020">
    <property type="term" value="C:membrane"/>
    <property type="evidence" value="ECO:0007669"/>
    <property type="project" value="UniProtKB-SubCell"/>
</dbReference>
<evidence type="ECO:0000256" key="4">
    <source>
        <dbReference type="ARBA" id="ARBA00022692"/>
    </source>
</evidence>
<dbReference type="Gene3D" id="3.40.50.10140">
    <property type="entry name" value="Toll/interleukin-1 receptor homology (TIR) domain"/>
    <property type="match status" value="1"/>
</dbReference>
<dbReference type="HOGENOM" id="CLU_004280_0_0_1"/>
<dbReference type="PROSITE" id="PS50104">
    <property type="entry name" value="TIR"/>
    <property type="match status" value="1"/>
</dbReference>
<dbReference type="SMART" id="SM00255">
    <property type="entry name" value="TIR"/>
    <property type="match status" value="1"/>
</dbReference>
<dbReference type="OMA" id="FTTCICS"/>
<comment type="subcellular location">
    <subcellularLocation>
        <location evidence="1">Membrane</location>
        <topology evidence="1">Single-pass type I membrane protein</topology>
    </subcellularLocation>
</comment>
<dbReference type="SMART" id="SM00365">
    <property type="entry name" value="LRR_SD22"/>
    <property type="match status" value="9"/>
</dbReference>
<evidence type="ECO:0000313" key="13">
    <source>
        <dbReference type="Proteomes" id="UP000015102"/>
    </source>
</evidence>
<dbReference type="GO" id="GO:0071944">
    <property type="term" value="C:cell periphery"/>
    <property type="evidence" value="ECO:0007669"/>
    <property type="project" value="UniProtKB-ARBA"/>
</dbReference>
<keyword evidence="7 10" id="KW-1133">Transmembrane helix</keyword>
<dbReference type="SMART" id="SM00082">
    <property type="entry name" value="LRRCT"/>
    <property type="match status" value="1"/>
</dbReference>
<evidence type="ECO:0000256" key="5">
    <source>
        <dbReference type="ARBA" id="ARBA00022729"/>
    </source>
</evidence>